<sequence>MRILTSVPRSRRRRPRAFLLSVVGALLIPALVSTTAAIGSANAAANPSADAKPARHAYPVLTDCQGGSGYCFTPADPDLAAGPSELIETVNCAIATYSKTGTQLAVTDLRTLVGIPITAGCFDPRVIYIPWSGRFAISFGDNVSAGYPMHFAVSTTNNPGLTPAAWHSYATPATADGFDQPKIQATKNTLIVSGNSDTYEQYYVYQLNPVLNGNASPAMTALTSPYDEALPSVNTTAPTRGYFVSITGAGAELTEITGQPNLGNVALTNYALGTGGIAQPPQAPIPGGFLDTIDSRPTSAAYEVETGDGKPVLEFSGNTACGADACAYDVKLDLTTPTAPVVLKNTTVGRAGYGYAFGSVTLDAAGNAYLPYSRTDAANTPSAAVAATNAAGTVLFDSVITADAAGSSACGSGDTAPCTERWGDYFGGSQDPTDPTKVWVIAADQAGNGGFSWATSIAEVSTAGIVAS</sequence>
<name>A0ABP5H431_9ACTN</name>
<protein>
    <submittedName>
        <fullName evidence="2">Uncharacterized protein</fullName>
    </submittedName>
</protein>
<gene>
    <name evidence="2" type="ORF">GCM10009839_89380</name>
</gene>
<evidence type="ECO:0000256" key="1">
    <source>
        <dbReference type="SAM" id="SignalP"/>
    </source>
</evidence>
<feature type="signal peptide" evidence="1">
    <location>
        <begin position="1"/>
        <end position="36"/>
    </location>
</feature>
<keyword evidence="3" id="KW-1185">Reference proteome</keyword>
<evidence type="ECO:0000313" key="2">
    <source>
        <dbReference type="EMBL" id="GAA2064067.1"/>
    </source>
</evidence>
<feature type="chain" id="PRO_5046965782" evidence="1">
    <location>
        <begin position="37"/>
        <end position="468"/>
    </location>
</feature>
<evidence type="ECO:0000313" key="3">
    <source>
        <dbReference type="Proteomes" id="UP001500751"/>
    </source>
</evidence>
<comment type="caution">
    <text evidence="2">The sequence shown here is derived from an EMBL/GenBank/DDBJ whole genome shotgun (WGS) entry which is preliminary data.</text>
</comment>
<keyword evidence="1" id="KW-0732">Signal</keyword>
<dbReference type="EMBL" id="BAAAQN010000094">
    <property type="protein sequence ID" value="GAA2064067.1"/>
    <property type="molecule type" value="Genomic_DNA"/>
</dbReference>
<organism evidence="2 3">
    <name type="scientific">Catenulispora yoronensis</name>
    <dbReference type="NCBI Taxonomy" id="450799"/>
    <lineage>
        <taxon>Bacteria</taxon>
        <taxon>Bacillati</taxon>
        <taxon>Actinomycetota</taxon>
        <taxon>Actinomycetes</taxon>
        <taxon>Catenulisporales</taxon>
        <taxon>Catenulisporaceae</taxon>
        <taxon>Catenulispora</taxon>
    </lineage>
</organism>
<dbReference type="Proteomes" id="UP001500751">
    <property type="component" value="Unassembled WGS sequence"/>
</dbReference>
<reference evidence="3" key="1">
    <citation type="journal article" date="2019" name="Int. J. Syst. Evol. Microbiol.">
        <title>The Global Catalogue of Microorganisms (GCM) 10K type strain sequencing project: providing services to taxonomists for standard genome sequencing and annotation.</title>
        <authorList>
            <consortium name="The Broad Institute Genomics Platform"/>
            <consortium name="The Broad Institute Genome Sequencing Center for Infectious Disease"/>
            <person name="Wu L."/>
            <person name="Ma J."/>
        </authorList>
    </citation>
    <scope>NUCLEOTIDE SEQUENCE [LARGE SCALE GENOMIC DNA]</scope>
    <source>
        <strain evidence="3">JCM 16014</strain>
    </source>
</reference>
<proteinExistence type="predicted"/>
<accession>A0ABP5H431</accession>